<evidence type="ECO:0000313" key="10">
    <source>
        <dbReference type="Proteomes" id="UP000185490"/>
    </source>
</evidence>
<keyword evidence="6 8" id="KW-1133">Transmembrane helix</keyword>
<keyword evidence="5 8" id="KW-0812">Transmembrane</keyword>
<keyword evidence="10" id="KW-1185">Reference proteome</keyword>
<dbReference type="Pfam" id="PF01758">
    <property type="entry name" value="SBF"/>
    <property type="match status" value="1"/>
</dbReference>
<gene>
    <name evidence="9" type="ORF">BW47_04135</name>
</gene>
<keyword evidence="3" id="KW-0813">Transport</keyword>
<organism evidence="9 10">
    <name type="scientific">Thermosipho melanesiensis</name>
    <dbReference type="NCBI Taxonomy" id="46541"/>
    <lineage>
        <taxon>Bacteria</taxon>
        <taxon>Thermotogati</taxon>
        <taxon>Thermotogota</taxon>
        <taxon>Thermotogae</taxon>
        <taxon>Thermotogales</taxon>
        <taxon>Fervidobacteriaceae</taxon>
        <taxon>Thermosipho</taxon>
    </lineage>
</organism>
<evidence type="ECO:0000313" key="9">
    <source>
        <dbReference type="EMBL" id="APT74848.1"/>
    </source>
</evidence>
<evidence type="ECO:0000256" key="7">
    <source>
        <dbReference type="ARBA" id="ARBA00023136"/>
    </source>
</evidence>
<evidence type="ECO:0000256" key="4">
    <source>
        <dbReference type="ARBA" id="ARBA00022475"/>
    </source>
</evidence>
<reference evidence="9 10" key="1">
    <citation type="submission" date="2014-02" db="EMBL/GenBank/DDBJ databases">
        <title>Diversity of Thermotogales isolates from hydrothermal vents.</title>
        <authorList>
            <person name="Haverkamp T.H.A."/>
            <person name="Lossouarn J."/>
            <person name="Geslin C."/>
            <person name="Nesbo C.L."/>
        </authorList>
    </citation>
    <scope>NUCLEOTIDE SEQUENCE [LARGE SCALE GENOMIC DNA]</scope>
    <source>
        <strain evidence="9 10">431</strain>
    </source>
</reference>
<name>A0ABM6GGR9_9BACT</name>
<dbReference type="InterPro" id="IPR038770">
    <property type="entry name" value="Na+/solute_symporter_sf"/>
</dbReference>
<protein>
    <recommendedName>
        <fullName evidence="11">Arsenical-resistance protein</fullName>
    </recommendedName>
</protein>
<accession>A0ABM6GGR9</accession>
<evidence type="ECO:0000256" key="1">
    <source>
        <dbReference type="ARBA" id="ARBA00004651"/>
    </source>
</evidence>
<comment type="similarity">
    <text evidence="2">Belongs to the arsenical resistance-3 (ACR3) (TC 2.A.59) family.</text>
</comment>
<dbReference type="InterPro" id="IPR004706">
    <property type="entry name" value="Arsenical-R_Acr3"/>
</dbReference>
<dbReference type="Proteomes" id="UP000185490">
    <property type="component" value="Chromosome"/>
</dbReference>
<keyword evidence="7 8" id="KW-0472">Membrane</keyword>
<evidence type="ECO:0000256" key="6">
    <source>
        <dbReference type="ARBA" id="ARBA00022989"/>
    </source>
</evidence>
<comment type="subcellular location">
    <subcellularLocation>
        <location evidence="1">Cell membrane</location>
        <topology evidence="1">Multi-pass membrane protein</topology>
    </subcellularLocation>
</comment>
<feature type="transmembrane region" description="Helical" evidence="8">
    <location>
        <begin position="42"/>
        <end position="58"/>
    </location>
</feature>
<dbReference type="Gene3D" id="1.20.1530.20">
    <property type="match status" value="1"/>
</dbReference>
<evidence type="ECO:0000256" key="2">
    <source>
        <dbReference type="ARBA" id="ARBA00010110"/>
    </source>
</evidence>
<feature type="transmembrane region" description="Helical" evidence="8">
    <location>
        <begin position="79"/>
        <end position="102"/>
    </location>
</feature>
<evidence type="ECO:0000256" key="3">
    <source>
        <dbReference type="ARBA" id="ARBA00022448"/>
    </source>
</evidence>
<keyword evidence="4" id="KW-1003">Cell membrane</keyword>
<feature type="transmembrane region" description="Helical" evidence="8">
    <location>
        <begin position="12"/>
        <end position="30"/>
    </location>
</feature>
<evidence type="ECO:0008006" key="11">
    <source>
        <dbReference type="Google" id="ProtNLM"/>
    </source>
</evidence>
<dbReference type="PANTHER" id="PTHR43057">
    <property type="entry name" value="ARSENITE EFFLUX TRANSPORTER"/>
    <property type="match status" value="1"/>
</dbReference>
<proteinExistence type="inferred from homology"/>
<evidence type="ECO:0000256" key="8">
    <source>
        <dbReference type="SAM" id="Phobius"/>
    </source>
</evidence>
<sequence>MKKKMKFFEKYLSVWVALCILGGVLLGKILPQVPKTLSKWEYANVSIPIAVFIWLMIYPMMLKIDSSSIKNVGRNPKGLIITLVVNWLIKPFTMYFIAYFFLEI</sequence>
<dbReference type="PANTHER" id="PTHR43057:SF1">
    <property type="entry name" value="ARSENICAL-RESISTANCE PROTEIN 3"/>
    <property type="match status" value="1"/>
</dbReference>
<dbReference type="EMBL" id="CP007389">
    <property type="protein sequence ID" value="APT74848.1"/>
    <property type="molecule type" value="Genomic_DNA"/>
</dbReference>
<evidence type="ECO:0000256" key="5">
    <source>
        <dbReference type="ARBA" id="ARBA00022692"/>
    </source>
</evidence>
<dbReference type="InterPro" id="IPR002657">
    <property type="entry name" value="BilAc:Na_symport/Acr3"/>
</dbReference>